<organism evidence="2 3">
    <name type="scientific">Diacronema lutheri</name>
    <name type="common">Unicellular marine alga</name>
    <name type="synonym">Monochrysis lutheri</name>
    <dbReference type="NCBI Taxonomy" id="2081491"/>
    <lineage>
        <taxon>Eukaryota</taxon>
        <taxon>Haptista</taxon>
        <taxon>Haptophyta</taxon>
        <taxon>Pavlovophyceae</taxon>
        <taxon>Pavlovales</taxon>
        <taxon>Pavlovaceae</taxon>
        <taxon>Diacronema</taxon>
    </lineage>
</organism>
<keyword evidence="3" id="KW-1185">Reference proteome</keyword>
<evidence type="ECO:0000256" key="1">
    <source>
        <dbReference type="SAM" id="MobiDB-lite"/>
    </source>
</evidence>
<comment type="caution">
    <text evidence="2">The sequence shown here is derived from an EMBL/GenBank/DDBJ whole genome shotgun (WGS) entry which is preliminary data.</text>
</comment>
<dbReference type="Proteomes" id="UP000751190">
    <property type="component" value="Unassembled WGS sequence"/>
</dbReference>
<protein>
    <submittedName>
        <fullName evidence="2">Uncharacterized protein</fullName>
    </submittedName>
</protein>
<name>A0A8J5XNZ8_DIALT</name>
<evidence type="ECO:0000313" key="3">
    <source>
        <dbReference type="Proteomes" id="UP000751190"/>
    </source>
</evidence>
<dbReference type="AlphaFoldDB" id="A0A8J5XNZ8"/>
<dbReference type="EMBL" id="JAGTXO010000003">
    <property type="protein sequence ID" value="KAG8468763.1"/>
    <property type="molecule type" value="Genomic_DNA"/>
</dbReference>
<feature type="region of interest" description="Disordered" evidence="1">
    <location>
        <begin position="190"/>
        <end position="241"/>
    </location>
</feature>
<evidence type="ECO:0000313" key="2">
    <source>
        <dbReference type="EMBL" id="KAG8468763.1"/>
    </source>
</evidence>
<accession>A0A8J5XNZ8</accession>
<feature type="region of interest" description="Disordered" evidence="1">
    <location>
        <begin position="270"/>
        <end position="307"/>
    </location>
</feature>
<sequence length="398" mass="41520">MPPVCAEQVEMDGYAPFIAGELAASCSPVSAEMCITSSAARSDMPSEARSDSGVDCGDEDYEYDELDGDAVQAQLIDELVRQLLTARRELEERGAQLEARECEVRYLQQALLQKDAHANKLQTKLDALSRALGSRLERVSGALGRAPHTPKSALAPLDANGLTLHPAERPRPLHAAAPAGGLPVVAKPPVTRLSAESPPPRPAALLPAAGDAGEQTNQPSTPETRRHTPTASAASGAQLPQSGAAAVCADSRWCEAGATMAPPSGILFSGIEPDAFAPPSSPRADSPPARLPCGASPQRRAPRERPTPRALQRAIGGAHAALAAGPMHAARCDDEYAAKLVEATRDAARAQAAAFAVKVFSRRLSRSLKAEHAASMRANARRAPAVDIPAVRATGGGR</sequence>
<gene>
    <name evidence="2" type="ORF">KFE25_007281</name>
</gene>
<feature type="compositionally biased region" description="Polar residues" evidence="1">
    <location>
        <begin position="229"/>
        <end position="241"/>
    </location>
</feature>
<feature type="compositionally biased region" description="Low complexity" evidence="1">
    <location>
        <begin position="273"/>
        <end position="292"/>
    </location>
</feature>
<reference evidence="2" key="1">
    <citation type="submission" date="2021-05" db="EMBL/GenBank/DDBJ databases">
        <title>The genome of the haptophyte Pavlova lutheri (Diacronema luteri, Pavlovales) - a model for lipid biosynthesis in eukaryotic algae.</title>
        <authorList>
            <person name="Hulatt C.J."/>
            <person name="Posewitz M.C."/>
        </authorList>
    </citation>
    <scope>NUCLEOTIDE SEQUENCE</scope>
    <source>
        <strain evidence="2">NIVA-4/92</strain>
    </source>
</reference>
<proteinExistence type="predicted"/>